<organism evidence="2">
    <name type="scientific">marine metagenome</name>
    <dbReference type="NCBI Taxonomy" id="408172"/>
    <lineage>
        <taxon>unclassified sequences</taxon>
        <taxon>metagenomes</taxon>
        <taxon>ecological metagenomes</taxon>
    </lineage>
</organism>
<keyword evidence="1" id="KW-0812">Transmembrane</keyword>
<dbReference type="AlphaFoldDB" id="A0A382TEN3"/>
<feature type="non-terminal residue" evidence="2">
    <location>
        <position position="1"/>
    </location>
</feature>
<feature type="transmembrane region" description="Helical" evidence="1">
    <location>
        <begin position="6"/>
        <end position="24"/>
    </location>
</feature>
<gene>
    <name evidence="2" type="ORF">METZ01_LOCUS373317</name>
</gene>
<evidence type="ECO:0000313" key="2">
    <source>
        <dbReference type="EMBL" id="SVD20463.1"/>
    </source>
</evidence>
<accession>A0A382TEN3</accession>
<sequence>SGSAIIYAIISVLVATGMGFKVYWNRIKDKLTSRSNDS</sequence>
<evidence type="ECO:0000256" key="1">
    <source>
        <dbReference type="SAM" id="Phobius"/>
    </source>
</evidence>
<name>A0A382TEN3_9ZZZZ</name>
<protein>
    <submittedName>
        <fullName evidence="2">Uncharacterized protein</fullName>
    </submittedName>
</protein>
<proteinExistence type="predicted"/>
<keyword evidence="1" id="KW-1133">Transmembrane helix</keyword>
<reference evidence="2" key="1">
    <citation type="submission" date="2018-05" db="EMBL/GenBank/DDBJ databases">
        <authorList>
            <person name="Lanie J.A."/>
            <person name="Ng W.-L."/>
            <person name="Kazmierczak K.M."/>
            <person name="Andrzejewski T.M."/>
            <person name="Davidsen T.M."/>
            <person name="Wayne K.J."/>
            <person name="Tettelin H."/>
            <person name="Glass J.I."/>
            <person name="Rusch D."/>
            <person name="Podicherti R."/>
            <person name="Tsui H.-C.T."/>
            <person name="Winkler M.E."/>
        </authorList>
    </citation>
    <scope>NUCLEOTIDE SEQUENCE</scope>
</reference>
<dbReference type="EMBL" id="UINC01135980">
    <property type="protein sequence ID" value="SVD20463.1"/>
    <property type="molecule type" value="Genomic_DNA"/>
</dbReference>
<keyword evidence="1" id="KW-0472">Membrane</keyword>